<keyword evidence="15" id="KW-1185">Reference proteome</keyword>
<dbReference type="PANTHER" id="PTHR13046:SF0">
    <property type="entry name" value="CAAX PRENYL PROTEASE 2"/>
    <property type="match status" value="1"/>
</dbReference>
<dbReference type="GO" id="GO:0005789">
    <property type="term" value="C:endoplasmic reticulum membrane"/>
    <property type="evidence" value="ECO:0007669"/>
    <property type="project" value="UniProtKB-SubCell"/>
</dbReference>
<feature type="non-terminal residue" evidence="14">
    <location>
        <position position="1"/>
    </location>
</feature>
<keyword evidence="5" id="KW-0378">Hydrolase</keyword>
<feature type="compositionally biased region" description="Low complexity" evidence="11">
    <location>
        <begin position="41"/>
        <end position="60"/>
    </location>
</feature>
<feature type="transmembrane region" description="Helical" evidence="12">
    <location>
        <begin position="127"/>
        <end position="147"/>
    </location>
</feature>
<dbReference type="EMBL" id="CENE01000053">
    <property type="protein sequence ID" value="CEQ43142.1"/>
    <property type="molecule type" value="Genomic_DNA"/>
</dbReference>
<protein>
    <recommendedName>
        <fullName evidence="10">intramembrane prenyl-peptidase Rce1</fullName>
        <ecNumber evidence="10">3.4.26.1</ecNumber>
    </recommendedName>
</protein>
<dbReference type="EC" id="3.4.26.1" evidence="10"/>
<feature type="transmembrane region" description="Helical" evidence="12">
    <location>
        <begin position="297"/>
        <end position="315"/>
    </location>
</feature>
<comment type="similarity">
    <text evidence="2">Belongs to the peptidase U48 family.</text>
</comment>
<evidence type="ECO:0000256" key="8">
    <source>
        <dbReference type="ARBA" id="ARBA00023136"/>
    </source>
</evidence>
<keyword evidence="8 12" id="KW-0472">Membrane</keyword>
<dbReference type="OrthoDB" id="271604at2759"/>
<dbReference type="GO" id="GO:0004222">
    <property type="term" value="F:metalloendopeptidase activity"/>
    <property type="evidence" value="ECO:0007669"/>
    <property type="project" value="InterPro"/>
</dbReference>
<dbReference type="PANTHER" id="PTHR13046">
    <property type="entry name" value="PROTEASE U48 CAAX PRENYL PROTEASE RCE1"/>
    <property type="match status" value="1"/>
</dbReference>
<dbReference type="Pfam" id="PF02517">
    <property type="entry name" value="Rce1-like"/>
    <property type="match status" value="1"/>
</dbReference>
<dbReference type="GO" id="GO:0071586">
    <property type="term" value="P:CAAX-box protein processing"/>
    <property type="evidence" value="ECO:0007669"/>
    <property type="project" value="InterPro"/>
</dbReference>
<evidence type="ECO:0000256" key="9">
    <source>
        <dbReference type="ARBA" id="ARBA00047280"/>
    </source>
</evidence>
<proteinExistence type="inferred from homology"/>
<feature type="transmembrane region" description="Helical" evidence="12">
    <location>
        <begin position="74"/>
        <end position="94"/>
    </location>
</feature>
<gene>
    <name evidence="14" type="primary">SPOSA6832_05047</name>
</gene>
<dbReference type="AlphaFoldDB" id="A0A0D6ESS4"/>
<organism evidence="14 15">
    <name type="scientific">Sporidiobolus salmonicolor</name>
    <name type="common">Yeast-like fungus</name>
    <name type="synonym">Sporobolomyces salmonicolor</name>
    <dbReference type="NCBI Taxonomy" id="5005"/>
    <lineage>
        <taxon>Eukaryota</taxon>
        <taxon>Fungi</taxon>
        <taxon>Dikarya</taxon>
        <taxon>Basidiomycota</taxon>
        <taxon>Pucciniomycotina</taxon>
        <taxon>Microbotryomycetes</taxon>
        <taxon>Sporidiobolales</taxon>
        <taxon>Sporidiobolaceae</taxon>
        <taxon>Sporobolomyces</taxon>
    </lineage>
</organism>
<evidence type="ECO:0000256" key="12">
    <source>
        <dbReference type="SAM" id="Phobius"/>
    </source>
</evidence>
<evidence type="ECO:0000259" key="13">
    <source>
        <dbReference type="Pfam" id="PF02517"/>
    </source>
</evidence>
<sequence length="330" mass="36372">MPLLAPTSVLLLSTAFTTSYLGSIYLLPSTRISLPPPPPTASDATDLANSIPASDPSAAAPEKRDRNHPAVIKARLLAVSLSSVSSCLALPVVLSRYTGESFSASMQPSLELLGLMLPPMWADTARLVLFPLGLTASLFAGSLYIQYLEGELPGQRRGGRWASLKRRFDEWRGMRTYVVAPLTEELTFRSCIVAVSYLGGWSAKRMVFLGPLWFGLAHVHHAWETYLAGGRTKQALIQGVAQSTFQFLYTTLFGWYATFLFLRTGSLIPPFLAHSFCNAMGLPPLGWALQVWPKKKLSLWASYLAGMATFSYGLWRWTEPALWNGSVYWA</sequence>
<feature type="region of interest" description="Disordered" evidence="11">
    <location>
        <begin position="36"/>
        <end position="66"/>
    </location>
</feature>
<feature type="transmembrane region" description="Helical" evidence="12">
    <location>
        <begin position="243"/>
        <end position="262"/>
    </location>
</feature>
<keyword evidence="6" id="KW-0256">Endoplasmic reticulum</keyword>
<evidence type="ECO:0000256" key="2">
    <source>
        <dbReference type="ARBA" id="ARBA00006897"/>
    </source>
</evidence>
<evidence type="ECO:0000256" key="10">
    <source>
        <dbReference type="ARBA" id="ARBA00049729"/>
    </source>
</evidence>
<comment type="catalytic activity">
    <reaction evidence="9">
        <text>Hydrolyzes the peptide bond -P2-(S-farnesyl or geranylgeranyl)C-P1'-P2'-P3'-COOH where P1' and P2' are amino acids with aliphatic sidechains and P3' is any C-terminal residue.</text>
        <dbReference type="EC" id="3.4.26.1"/>
    </reaction>
</comment>
<reference evidence="15" key="1">
    <citation type="submission" date="2015-02" db="EMBL/GenBank/DDBJ databases">
        <authorList>
            <person name="Gon?alves P."/>
        </authorList>
    </citation>
    <scope>NUCLEOTIDE SEQUENCE [LARGE SCALE GENOMIC DNA]</scope>
</reference>
<feature type="transmembrane region" description="Helical" evidence="12">
    <location>
        <begin position="6"/>
        <end position="27"/>
    </location>
</feature>
<dbReference type="InterPro" id="IPR039731">
    <property type="entry name" value="Rce1"/>
</dbReference>
<evidence type="ECO:0000256" key="11">
    <source>
        <dbReference type="SAM" id="MobiDB-lite"/>
    </source>
</evidence>
<dbReference type="InterPro" id="IPR003675">
    <property type="entry name" value="Rce1/LyrA-like_dom"/>
</dbReference>
<name>A0A0D6ESS4_SPOSA</name>
<evidence type="ECO:0000256" key="5">
    <source>
        <dbReference type="ARBA" id="ARBA00022801"/>
    </source>
</evidence>
<evidence type="ECO:0000256" key="3">
    <source>
        <dbReference type="ARBA" id="ARBA00022670"/>
    </source>
</evidence>
<evidence type="ECO:0000256" key="7">
    <source>
        <dbReference type="ARBA" id="ARBA00022989"/>
    </source>
</evidence>
<dbReference type="Proteomes" id="UP000243876">
    <property type="component" value="Unassembled WGS sequence"/>
</dbReference>
<accession>A0A0D6ESS4</accession>
<evidence type="ECO:0000256" key="1">
    <source>
        <dbReference type="ARBA" id="ARBA00004477"/>
    </source>
</evidence>
<evidence type="ECO:0000256" key="4">
    <source>
        <dbReference type="ARBA" id="ARBA00022692"/>
    </source>
</evidence>
<keyword evidence="3" id="KW-0645">Protease</keyword>
<keyword evidence="4 12" id="KW-0812">Transmembrane</keyword>
<evidence type="ECO:0000313" key="14">
    <source>
        <dbReference type="EMBL" id="CEQ43142.1"/>
    </source>
</evidence>
<comment type="subcellular location">
    <subcellularLocation>
        <location evidence="1">Endoplasmic reticulum membrane</location>
        <topology evidence="1">Multi-pass membrane protein</topology>
    </subcellularLocation>
</comment>
<feature type="domain" description="CAAX prenyl protease 2/Lysostaphin resistance protein A-like" evidence="13">
    <location>
        <begin position="173"/>
        <end position="280"/>
    </location>
</feature>
<evidence type="ECO:0000256" key="6">
    <source>
        <dbReference type="ARBA" id="ARBA00022824"/>
    </source>
</evidence>
<keyword evidence="7 12" id="KW-1133">Transmembrane helix</keyword>
<evidence type="ECO:0000313" key="15">
    <source>
        <dbReference type="Proteomes" id="UP000243876"/>
    </source>
</evidence>